<dbReference type="InterPro" id="IPR036803">
    <property type="entry name" value="Porphobilinogen_deaminase_C_sf"/>
</dbReference>
<dbReference type="InterPro" id="IPR000860">
    <property type="entry name" value="HemC"/>
</dbReference>
<gene>
    <name evidence="8 11" type="primary">hemC</name>
    <name evidence="11" type="ORF">BHV28_16010</name>
</gene>
<evidence type="ECO:0000256" key="3">
    <source>
        <dbReference type="ARBA" id="ARBA00005638"/>
    </source>
</evidence>
<keyword evidence="12" id="KW-1185">Reference proteome</keyword>
<evidence type="ECO:0000256" key="2">
    <source>
        <dbReference type="ARBA" id="ARBA00004735"/>
    </source>
</evidence>
<dbReference type="NCBIfam" id="TIGR00212">
    <property type="entry name" value="hemC"/>
    <property type="match status" value="1"/>
</dbReference>
<comment type="miscellaneous">
    <text evidence="8">The porphobilinogen subunits are added to the dipyrromethane group.</text>
</comment>
<evidence type="ECO:0000256" key="4">
    <source>
        <dbReference type="ARBA" id="ARBA00011245"/>
    </source>
</evidence>
<keyword evidence="5 8" id="KW-0808">Transferase</keyword>
<dbReference type="EC" id="2.5.1.61" evidence="8"/>
<dbReference type="EMBL" id="CP017315">
    <property type="protein sequence ID" value="AQS42279.1"/>
    <property type="molecule type" value="Genomic_DNA"/>
</dbReference>
<sequence>MQTPAVKIGTRSSKLALVQACEVRERLMQAHDMPQTAFEIVPMSTAGDRMLDRSLAEIGGKGLFTEEIETALANGHIDIAVHSTKDMPTVLPQGLHLSTFLKREDPRDAFIGRSVKRLADLPQGARVGLPSLRRQALIRNLRPDLDIVLFRGNVQSRLKKLHDGVVEGTFLALAGLKRLGLQDAATQIMDSGEFLPAPGQGAIAIESRIADKRIDSLLAPLADRTTHLQLACERSFLAALDGSCRTPLGALALIDGDNLHFSGMIATPGGTVMHRIKLAGAVKDAASIGKEAALKLREQAGDAFFAGWQ</sequence>
<keyword evidence="6 8" id="KW-0627">Porphyrin biosynthesis</keyword>
<dbReference type="Gene3D" id="3.30.160.40">
    <property type="entry name" value="Porphobilinogen deaminase, C-terminal domain"/>
    <property type="match status" value="1"/>
</dbReference>
<dbReference type="PROSITE" id="PS00533">
    <property type="entry name" value="PORPHOBILINOGEN_DEAM"/>
    <property type="match status" value="1"/>
</dbReference>
<feature type="modified residue" description="S-(dipyrrolylmethanemethyl)cysteine" evidence="8">
    <location>
        <position position="244"/>
    </location>
</feature>
<evidence type="ECO:0000256" key="5">
    <source>
        <dbReference type="ARBA" id="ARBA00022679"/>
    </source>
</evidence>
<dbReference type="GO" id="GO:0004418">
    <property type="term" value="F:hydroxymethylbilane synthase activity"/>
    <property type="evidence" value="ECO:0007669"/>
    <property type="project" value="UniProtKB-UniRule"/>
</dbReference>
<dbReference type="SUPFAM" id="SSF53850">
    <property type="entry name" value="Periplasmic binding protein-like II"/>
    <property type="match status" value="1"/>
</dbReference>
<evidence type="ECO:0000256" key="8">
    <source>
        <dbReference type="HAMAP-Rule" id="MF_00260"/>
    </source>
</evidence>
<comment type="pathway">
    <text evidence="2">Porphyrin-containing compound metabolism; protoporphyrin-IX biosynthesis; coproporphyrinogen-III from 5-aminolevulinate: step 2/4.</text>
</comment>
<dbReference type="Pfam" id="PF01379">
    <property type="entry name" value="Porphobil_deam"/>
    <property type="match status" value="1"/>
</dbReference>
<dbReference type="InterPro" id="IPR022418">
    <property type="entry name" value="Porphobilinogen_deaminase_C"/>
</dbReference>
<feature type="domain" description="Porphobilinogen deaminase C-terminal" evidence="10">
    <location>
        <begin position="230"/>
        <end position="297"/>
    </location>
</feature>
<comment type="cofactor">
    <cofactor evidence="8">
        <name>dipyrromethane</name>
        <dbReference type="ChEBI" id="CHEBI:60342"/>
    </cofactor>
    <text evidence="8">Binds 1 dipyrromethane group covalently.</text>
</comment>
<dbReference type="UniPathway" id="UPA00251">
    <property type="reaction ID" value="UER00319"/>
</dbReference>
<dbReference type="GO" id="GO:0005737">
    <property type="term" value="C:cytoplasm"/>
    <property type="evidence" value="ECO:0007669"/>
    <property type="project" value="UniProtKB-UniRule"/>
</dbReference>
<comment type="similarity">
    <text evidence="3 8">Belongs to the HMBS family.</text>
</comment>
<dbReference type="PRINTS" id="PR00151">
    <property type="entry name" value="PORPHBDMNASE"/>
</dbReference>
<accession>A0A1U9JWN0</accession>
<dbReference type="PANTHER" id="PTHR11557">
    <property type="entry name" value="PORPHOBILINOGEN DEAMINASE"/>
    <property type="match status" value="1"/>
</dbReference>
<dbReference type="KEGG" id="thd:BHV28_16010"/>
<name>A0A1U9JWN0_9HYPH</name>
<dbReference type="FunFam" id="3.40.190.10:FF:000004">
    <property type="entry name" value="Porphobilinogen deaminase"/>
    <property type="match status" value="1"/>
</dbReference>
<dbReference type="SUPFAM" id="SSF54782">
    <property type="entry name" value="Porphobilinogen deaminase (hydroxymethylbilane synthase), C-terminal domain"/>
    <property type="match status" value="1"/>
</dbReference>
<dbReference type="FunFam" id="3.40.190.10:FF:000005">
    <property type="entry name" value="Porphobilinogen deaminase"/>
    <property type="match status" value="1"/>
</dbReference>
<proteinExistence type="inferred from homology"/>
<evidence type="ECO:0000256" key="7">
    <source>
        <dbReference type="ARBA" id="ARBA00048169"/>
    </source>
</evidence>
<organism evidence="11 12">
    <name type="scientific">Candidatus Tokpelaia hoelldobleri</name>
    <dbReference type="NCBI Taxonomy" id="1902579"/>
    <lineage>
        <taxon>Bacteria</taxon>
        <taxon>Pseudomonadati</taxon>
        <taxon>Pseudomonadota</taxon>
        <taxon>Alphaproteobacteria</taxon>
        <taxon>Hyphomicrobiales</taxon>
        <taxon>Candidatus Tokpelaia</taxon>
    </lineage>
</organism>
<evidence type="ECO:0000256" key="1">
    <source>
        <dbReference type="ARBA" id="ARBA00002869"/>
    </source>
</evidence>
<evidence type="ECO:0000313" key="12">
    <source>
        <dbReference type="Proteomes" id="UP000188912"/>
    </source>
</evidence>
<dbReference type="AlphaFoldDB" id="A0A1U9JWN0"/>
<comment type="function">
    <text evidence="1 8">Tetrapolymerization of the monopyrrole PBG into the hydroxymethylbilane pre-uroporphyrinogen in several discrete steps.</text>
</comment>
<dbReference type="InterPro" id="IPR022417">
    <property type="entry name" value="Porphobilin_deaminase_N"/>
</dbReference>
<comment type="subunit">
    <text evidence="4 8">Monomer.</text>
</comment>
<dbReference type="HAMAP" id="MF_00260">
    <property type="entry name" value="Porphobil_deam"/>
    <property type="match status" value="1"/>
</dbReference>
<reference evidence="11 12" key="1">
    <citation type="journal article" date="2010" name="Science">
        <title>Genomic comparison of the ants Camponotus floridanus and Harpegnathos saltator.</title>
        <authorList>
            <person name="Bonasio R."/>
            <person name="Zhang G."/>
            <person name="Ye C."/>
            <person name="Mutti N.S."/>
            <person name="Fang X."/>
            <person name="Qin N."/>
            <person name="Donahue G."/>
            <person name="Yang P."/>
            <person name="Li Q."/>
            <person name="Li C."/>
            <person name="Zhang P."/>
            <person name="Huang Z."/>
            <person name="Berger S.L."/>
            <person name="Reinberg D."/>
            <person name="Wang J."/>
            <person name="Liebig J."/>
        </authorList>
    </citation>
    <scope>NUCLEOTIDE SEQUENCE [LARGE SCALE GENOMIC DNA]</scope>
    <source>
        <strain evidence="11 12">Hsal</strain>
    </source>
</reference>
<dbReference type="InterPro" id="IPR022419">
    <property type="entry name" value="Porphobilin_deaminase_cofac_BS"/>
</dbReference>
<dbReference type="PANTHER" id="PTHR11557:SF0">
    <property type="entry name" value="PORPHOBILINOGEN DEAMINASE"/>
    <property type="match status" value="1"/>
</dbReference>
<dbReference type="STRING" id="1902579.BHV28_16010"/>
<dbReference type="GO" id="GO:0006782">
    <property type="term" value="P:protoporphyrinogen IX biosynthetic process"/>
    <property type="evidence" value="ECO:0007669"/>
    <property type="project" value="UniProtKB-UniRule"/>
</dbReference>
<dbReference type="Proteomes" id="UP000188912">
    <property type="component" value="Chromosome"/>
</dbReference>
<feature type="domain" description="Porphobilinogen deaminase N-terminal" evidence="9">
    <location>
        <begin position="6"/>
        <end position="214"/>
    </location>
</feature>
<evidence type="ECO:0000313" key="11">
    <source>
        <dbReference type="EMBL" id="AQS42279.1"/>
    </source>
</evidence>
<comment type="catalytic activity">
    <reaction evidence="7 8">
        <text>4 porphobilinogen + H2O = hydroxymethylbilane + 4 NH4(+)</text>
        <dbReference type="Rhea" id="RHEA:13185"/>
        <dbReference type="ChEBI" id="CHEBI:15377"/>
        <dbReference type="ChEBI" id="CHEBI:28938"/>
        <dbReference type="ChEBI" id="CHEBI:57845"/>
        <dbReference type="ChEBI" id="CHEBI:58126"/>
        <dbReference type="EC" id="2.5.1.61"/>
    </reaction>
</comment>
<evidence type="ECO:0000259" key="9">
    <source>
        <dbReference type="Pfam" id="PF01379"/>
    </source>
</evidence>
<evidence type="ECO:0000259" key="10">
    <source>
        <dbReference type="Pfam" id="PF03900"/>
    </source>
</evidence>
<dbReference type="PIRSF" id="PIRSF001438">
    <property type="entry name" value="4pyrrol_synth_OHMeBilane_synth"/>
    <property type="match status" value="1"/>
</dbReference>
<dbReference type="Pfam" id="PF03900">
    <property type="entry name" value="Porphobil_deamC"/>
    <property type="match status" value="1"/>
</dbReference>
<reference evidence="11 12" key="2">
    <citation type="journal article" date="2016" name="Sci. Rep.">
        <title>The genome of Rhizobiales bacteria in predatory ants reveals urease gene functions but no genes for nitrogen fixation.</title>
        <authorList>
            <person name="Neuvonen M.M."/>
            <person name="Tamarit D."/>
            <person name="Naslund K."/>
            <person name="Liebig J."/>
            <person name="Feldhaar H."/>
            <person name="Moran N.A."/>
            <person name="Guy L."/>
            <person name="Andersson S.G."/>
        </authorList>
    </citation>
    <scope>NUCLEOTIDE SEQUENCE [LARGE SCALE GENOMIC DNA]</scope>
    <source>
        <strain evidence="11 12">Hsal</strain>
    </source>
</reference>
<protein>
    <recommendedName>
        <fullName evidence="8">Porphobilinogen deaminase</fullName>
        <shortName evidence="8">PBG</shortName>
        <ecNumber evidence="8">2.5.1.61</ecNumber>
    </recommendedName>
    <alternativeName>
        <fullName evidence="8">Hydroxymethylbilane synthase</fullName>
        <shortName evidence="8">HMBS</shortName>
    </alternativeName>
    <alternativeName>
        <fullName evidence="8">Pre-uroporphyrinogen synthase</fullName>
    </alternativeName>
</protein>
<evidence type="ECO:0000256" key="6">
    <source>
        <dbReference type="ARBA" id="ARBA00023244"/>
    </source>
</evidence>
<dbReference type="Gene3D" id="3.40.190.10">
    <property type="entry name" value="Periplasmic binding protein-like II"/>
    <property type="match status" value="2"/>
</dbReference>